<evidence type="ECO:0000313" key="3">
    <source>
        <dbReference type="Proteomes" id="UP000327013"/>
    </source>
</evidence>
<feature type="compositionally biased region" description="Basic residues" evidence="1">
    <location>
        <begin position="73"/>
        <end position="91"/>
    </location>
</feature>
<evidence type="ECO:0000256" key="1">
    <source>
        <dbReference type="SAM" id="MobiDB-lite"/>
    </source>
</evidence>
<evidence type="ECO:0000313" key="2">
    <source>
        <dbReference type="EMBL" id="KAE8056755.1"/>
    </source>
</evidence>
<proteinExistence type="predicted"/>
<gene>
    <name evidence="2" type="ORF">FH972_013498</name>
</gene>
<protein>
    <submittedName>
        <fullName evidence="2">Uncharacterized protein</fullName>
    </submittedName>
</protein>
<dbReference type="Proteomes" id="UP000327013">
    <property type="component" value="Chromosome 5"/>
</dbReference>
<reference evidence="2 3" key="1">
    <citation type="submission" date="2019-06" db="EMBL/GenBank/DDBJ databases">
        <title>A chromosomal-level reference genome of Carpinus fangiana (Coryloideae, Betulaceae).</title>
        <authorList>
            <person name="Yang X."/>
            <person name="Wang Z."/>
            <person name="Zhang L."/>
            <person name="Hao G."/>
            <person name="Liu J."/>
            <person name="Yang Y."/>
        </authorList>
    </citation>
    <scope>NUCLEOTIDE SEQUENCE [LARGE SCALE GENOMIC DNA]</scope>
    <source>
        <strain evidence="2">Cfa_2016G</strain>
        <tissue evidence="2">Leaf</tissue>
    </source>
</reference>
<name>A0A5N6R9G0_9ROSI</name>
<keyword evidence="3" id="KW-1185">Reference proteome</keyword>
<feature type="region of interest" description="Disordered" evidence="1">
    <location>
        <begin position="72"/>
        <end position="98"/>
    </location>
</feature>
<organism evidence="2 3">
    <name type="scientific">Carpinus fangiana</name>
    <dbReference type="NCBI Taxonomy" id="176857"/>
    <lineage>
        <taxon>Eukaryota</taxon>
        <taxon>Viridiplantae</taxon>
        <taxon>Streptophyta</taxon>
        <taxon>Embryophyta</taxon>
        <taxon>Tracheophyta</taxon>
        <taxon>Spermatophyta</taxon>
        <taxon>Magnoliopsida</taxon>
        <taxon>eudicotyledons</taxon>
        <taxon>Gunneridae</taxon>
        <taxon>Pentapetalae</taxon>
        <taxon>rosids</taxon>
        <taxon>fabids</taxon>
        <taxon>Fagales</taxon>
        <taxon>Betulaceae</taxon>
        <taxon>Carpinus</taxon>
    </lineage>
</organism>
<dbReference type="AlphaFoldDB" id="A0A5N6R9G0"/>
<accession>A0A5N6R9G0</accession>
<dbReference type="EMBL" id="CM017325">
    <property type="protein sequence ID" value="KAE8056755.1"/>
    <property type="molecule type" value="Genomic_DNA"/>
</dbReference>
<sequence>MALILHQKIPSVISHLVRDAHSRLDTDICYQTSQLKISRYNPIEEMNLNHSNPKDRWDQKFIRDSRQITAPPKYKKHTRMGIKTKGKKNKPKLMSVDI</sequence>